<evidence type="ECO:0000313" key="1">
    <source>
        <dbReference type="EMBL" id="VDG74655.1"/>
    </source>
</evidence>
<keyword evidence="2" id="KW-1185">Reference proteome</keyword>
<gene>
    <name evidence="1" type="ORF">NCTC10913_04902</name>
</gene>
<reference evidence="1 2" key="1">
    <citation type="submission" date="2018-11" db="EMBL/GenBank/DDBJ databases">
        <authorList>
            <consortium name="Pathogen Informatics"/>
        </authorList>
    </citation>
    <scope>NUCLEOTIDE SEQUENCE [LARGE SCALE GENOMIC DNA]</scope>
    <source>
        <strain evidence="1 2">NCTC10913</strain>
    </source>
</reference>
<comment type="caution">
    <text evidence="1">The sequence shown here is derived from an EMBL/GenBank/DDBJ whole genome shotgun (WGS) entry which is preliminary data.</text>
</comment>
<organism evidence="1 2">
    <name type="scientific">Clostridium carnis</name>
    <dbReference type="NCBI Taxonomy" id="1530"/>
    <lineage>
        <taxon>Bacteria</taxon>
        <taxon>Bacillati</taxon>
        <taxon>Bacillota</taxon>
        <taxon>Clostridia</taxon>
        <taxon>Eubacteriales</taxon>
        <taxon>Clostridiaceae</taxon>
        <taxon>Clostridium</taxon>
    </lineage>
</organism>
<dbReference type="EMBL" id="UYIN01000024">
    <property type="protein sequence ID" value="VDG74655.1"/>
    <property type="molecule type" value="Genomic_DNA"/>
</dbReference>
<proteinExistence type="predicted"/>
<name>A0ABY6T0R7_9CLOT</name>
<sequence length="95" mass="11489">MELEIQKWVKKFKPFDEEAEELFNEGIECYKVGANKAAFIMSYLAYEKTIQNRILSFKGIPINITAEKWEETRKNIDDEYYWERNILNEIKKIME</sequence>
<dbReference type="RefSeq" id="WP_125150217.1">
    <property type="nucleotide sequence ID" value="NZ_UYIN01000024.1"/>
</dbReference>
<evidence type="ECO:0008006" key="3">
    <source>
        <dbReference type="Google" id="ProtNLM"/>
    </source>
</evidence>
<protein>
    <recommendedName>
        <fullName evidence="3">Antitoxin</fullName>
    </recommendedName>
</protein>
<evidence type="ECO:0000313" key="2">
    <source>
        <dbReference type="Proteomes" id="UP000277570"/>
    </source>
</evidence>
<dbReference type="Proteomes" id="UP000277570">
    <property type="component" value="Unassembled WGS sequence"/>
</dbReference>
<accession>A0ABY6T0R7</accession>